<reference evidence="1 2" key="1">
    <citation type="submission" date="2020-11" db="EMBL/GenBank/DDBJ databases">
        <title>Actinomyces sp. ZJ750.</title>
        <authorList>
            <person name="Zhou J."/>
        </authorList>
    </citation>
    <scope>NUCLEOTIDE SEQUENCE [LARGE SCALE GENOMIC DNA]</scope>
    <source>
        <strain evidence="1 2">ZJ750</strain>
    </source>
</reference>
<dbReference type="AlphaFoldDB" id="A0A7T0LNY5"/>
<evidence type="ECO:0000313" key="1">
    <source>
        <dbReference type="EMBL" id="QPL06738.1"/>
    </source>
</evidence>
<dbReference type="RefSeq" id="WP_166855388.1">
    <property type="nucleotide sequence ID" value="NZ_CP063989.1"/>
</dbReference>
<proteinExistence type="predicted"/>
<dbReference type="Proteomes" id="UP000594637">
    <property type="component" value="Chromosome"/>
</dbReference>
<organism evidence="1 2">
    <name type="scientific">Actinomyces respiraculi</name>
    <dbReference type="NCBI Taxonomy" id="2744574"/>
    <lineage>
        <taxon>Bacteria</taxon>
        <taxon>Bacillati</taxon>
        <taxon>Actinomycetota</taxon>
        <taxon>Actinomycetes</taxon>
        <taxon>Actinomycetales</taxon>
        <taxon>Actinomycetaceae</taxon>
        <taxon>Actinomyces</taxon>
    </lineage>
</organism>
<keyword evidence="2" id="KW-1185">Reference proteome</keyword>
<gene>
    <name evidence="1" type="ORF">ID810_04470</name>
</gene>
<sequence length="55" mass="6289">MTWNQTHHTTPGTIQCVPAVIARHARRTILRYKADHPWTDRLLAGLRHLQALPAP</sequence>
<protein>
    <submittedName>
        <fullName evidence="1">Uncharacterized protein</fullName>
    </submittedName>
</protein>
<dbReference type="EMBL" id="CP063989">
    <property type="protein sequence ID" value="QPL06738.1"/>
    <property type="molecule type" value="Genomic_DNA"/>
</dbReference>
<accession>A0A7T0LNY5</accession>
<dbReference type="KEGG" id="arep:ID810_04470"/>
<name>A0A7T0LNY5_9ACTO</name>
<evidence type="ECO:0000313" key="2">
    <source>
        <dbReference type="Proteomes" id="UP000594637"/>
    </source>
</evidence>